<sequence>MAHLPCRRHLLSVYPTQQQTIIRQHCFCTARLRQGRSFLASQVRVMRPLNYPTICHIIFRSLFLYSEPVLEGCRLDALVARLSFSCYRLPPPSSPHSLPQVSQVFEALSYFPFHICLAYRNTPNSTYYYETKNFTSVREVSSRIPSLGLLESTPSFKSLLELVRDKTIHCPHMIFDPLHRLSLPYYRHAPTVCAPTSQLPGPSMLPSSLTT</sequence>
<organism evidence="1 2">
    <name type="scientific">Lasiosphaeris hirsuta</name>
    <dbReference type="NCBI Taxonomy" id="260670"/>
    <lineage>
        <taxon>Eukaryota</taxon>
        <taxon>Fungi</taxon>
        <taxon>Dikarya</taxon>
        <taxon>Ascomycota</taxon>
        <taxon>Pezizomycotina</taxon>
        <taxon>Sordariomycetes</taxon>
        <taxon>Sordariomycetidae</taxon>
        <taxon>Sordariales</taxon>
        <taxon>Lasiosphaeriaceae</taxon>
        <taxon>Lasiosphaeris</taxon>
    </lineage>
</organism>
<dbReference type="EMBL" id="JAUKUA010000007">
    <property type="protein sequence ID" value="KAK0705202.1"/>
    <property type="molecule type" value="Genomic_DNA"/>
</dbReference>
<evidence type="ECO:0000313" key="1">
    <source>
        <dbReference type="EMBL" id="KAK0705202.1"/>
    </source>
</evidence>
<dbReference type="Proteomes" id="UP001172102">
    <property type="component" value="Unassembled WGS sequence"/>
</dbReference>
<dbReference type="AlphaFoldDB" id="A0AA40DLI3"/>
<accession>A0AA40DLI3</accession>
<keyword evidence="2" id="KW-1185">Reference proteome</keyword>
<gene>
    <name evidence="1" type="ORF">B0H67DRAFT_374620</name>
</gene>
<name>A0AA40DLI3_9PEZI</name>
<comment type="caution">
    <text evidence="1">The sequence shown here is derived from an EMBL/GenBank/DDBJ whole genome shotgun (WGS) entry which is preliminary data.</text>
</comment>
<evidence type="ECO:0000313" key="2">
    <source>
        <dbReference type="Proteomes" id="UP001172102"/>
    </source>
</evidence>
<proteinExistence type="predicted"/>
<reference evidence="1" key="1">
    <citation type="submission" date="2023-06" db="EMBL/GenBank/DDBJ databases">
        <title>Genome-scale phylogeny and comparative genomics of the fungal order Sordariales.</title>
        <authorList>
            <consortium name="Lawrence Berkeley National Laboratory"/>
            <person name="Hensen N."/>
            <person name="Bonometti L."/>
            <person name="Westerberg I."/>
            <person name="Brannstrom I.O."/>
            <person name="Guillou S."/>
            <person name="Cros-Aarteil S."/>
            <person name="Calhoun S."/>
            <person name="Haridas S."/>
            <person name="Kuo A."/>
            <person name="Mondo S."/>
            <person name="Pangilinan J."/>
            <person name="Riley R."/>
            <person name="Labutti K."/>
            <person name="Andreopoulos B."/>
            <person name="Lipzen A."/>
            <person name="Chen C."/>
            <person name="Yanf M."/>
            <person name="Daum C."/>
            <person name="Ng V."/>
            <person name="Clum A."/>
            <person name="Steindorff A."/>
            <person name="Ohm R."/>
            <person name="Martin F."/>
            <person name="Silar P."/>
            <person name="Natvig D."/>
            <person name="Lalanne C."/>
            <person name="Gautier V."/>
            <person name="Ament-Velasquez S.L."/>
            <person name="Kruys A."/>
            <person name="Hutchinson M.I."/>
            <person name="Powell A.J."/>
            <person name="Barry K."/>
            <person name="Miller A.N."/>
            <person name="Grigoriev I.V."/>
            <person name="Debuchy R."/>
            <person name="Gladieux P."/>
            <person name="Thoren M.H."/>
            <person name="Johannesson H."/>
        </authorList>
    </citation>
    <scope>NUCLEOTIDE SEQUENCE</scope>
    <source>
        <strain evidence="1">SMH4607-1</strain>
    </source>
</reference>
<protein>
    <submittedName>
        <fullName evidence="1">Uncharacterized protein</fullName>
    </submittedName>
</protein>